<dbReference type="GO" id="GO:0004190">
    <property type="term" value="F:aspartic-type endopeptidase activity"/>
    <property type="evidence" value="ECO:0007669"/>
    <property type="project" value="InterPro"/>
</dbReference>
<dbReference type="Gene3D" id="3.40.50.720">
    <property type="entry name" value="NAD(P)-binding Rossmann-like Domain"/>
    <property type="match status" value="1"/>
</dbReference>
<name>A0A4S4E3N4_CAMSN</name>
<dbReference type="InterPro" id="IPR045886">
    <property type="entry name" value="ThiF/MoeB/HesA"/>
</dbReference>
<dbReference type="SUPFAM" id="SSF69572">
    <property type="entry name" value="Activating enzymes of the ubiquitin-like proteins"/>
    <property type="match status" value="1"/>
</dbReference>
<dbReference type="InterPro" id="IPR018061">
    <property type="entry name" value="Retropepsins"/>
</dbReference>
<protein>
    <recommendedName>
        <fullName evidence="3">Rhodanese domain-containing protein</fullName>
    </recommendedName>
</protein>
<dbReference type="GO" id="GO:0016779">
    <property type="term" value="F:nucleotidyltransferase activity"/>
    <property type="evidence" value="ECO:0007669"/>
    <property type="project" value="TreeGrafter"/>
</dbReference>
<reference evidence="4 5" key="1">
    <citation type="journal article" date="2018" name="Proc. Natl. Acad. Sci. U.S.A.">
        <title>Draft genome sequence of Camellia sinensis var. sinensis provides insights into the evolution of the tea genome and tea quality.</title>
        <authorList>
            <person name="Wei C."/>
            <person name="Yang H."/>
            <person name="Wang S."/>
            <person name="Zhao J."/>
            <person name="Liu C."/>
            <person name="Gao L."/>
            <person name="Xia E."/>
            <person name="Lu Y."/>
            <person name="Tai Y."/>
            <person name="She G."/>
            <person name="Sun J."/>
            <person name="Cao H."/>
            <person name="Tong W."/>
            <person name="Gao Q."/>
            <person name="Li Y."/>
            <person name="Deng W."/>
            <person name="Jiang X."/>
            <person name="Wang W."/>
            <person name="Chen Q."/>
            <person name="Zhang S."/>
            <person name="Li H."/>
            <person name="Wu J."/>
            <person name="Wang P."/>
            <person name="Li P."/>
            <person name="Shi C."/>
            <person name="Zheng F."/>
            <person name="Jian J."/>
            <person name="Huang B."/>
            <person name="Shan D."/>
            <person name="Shi M."/>
            <person name="Fang C."/>
            <person name="Yue Y."/>
            <person name="Li F."/>
            <person name="Li D."/>
            <person name="Wei S."/>
            <person name="Han B."/>
            <person name="Jiang C."/>
            <person name="Yin Y."/>
            <person name="Xia T."/>
            <person name="Zhang Z."/>
            <person name="Bennetzen J.L."/>
            <person name="Zhao S."/>
            <person name="Wan X."/>
        </authorList>
    </citation>
    <scope>NUCLEOTIDE SEQUENCE [LARGE SCALE GENOMIC DNA]</scope>
    <source>
        <strain evidence="5">cv. Shuchazao</strain>
        <tissue evidence="4">Leaf</tissue>
    </source>
</reference>
<gene>
    <name evidence="4" type="ORF">TEA_000099</name>
</gene>
<feature type="coiled-coil region" evidence="2">
    <location>
        <begin position="15"/>
        <end position="42"/>
    </location>
</feature>
<dbReference type="GO" id="GO:0042292">
    <property type="term" value="F:URM1 activating enzyme activity"/>
    <property type="evidence" value="ECO:0007669"/>
    <property type="project" value="TreeGrafter"/>
</dbReference>
<keyword evidence="2" id="KW-0175">Coiled coil</keyword>
<dbReference type="InterPro" id="IPR000594">
    <property type="entry name" value="ThiF_NAD_FAD-bd"/>
</dbReference>
<dbReference type="Pfam" id="PF00077">
    <property type="entry name" value="RVP"/>
    <property type="match status" value="1"/>
</dbReference>
<dbReference type="GO" id="GO:0006508">
    <property type="term" value="P:proteolysis"/>
    <property type="evidence" value="ECO:0007669"/>
    <property type="project" value="InterPro"/>
</dbReference>
<dbReference type="STRING" id="542762.A0A4S4E3N4"/>
<keyword evidence="5" id="KW-1185">Reference proteome</keyword>
<evidence type="ECO:0000259" key="3">
    <source>
        <dbReference type="PROSITE" id="PS50206"/>
    </source>
</evidence>
<dbReference type="GO" id="GO:0004792">
    <property type="term" value="F:thiosulfate-cyanide sulfurtransferase activity"/>
    <property type="evidence" value="ECO:0007669"/>
    <property type="project" value="TreeGrafter"/>
</dbReference>
<dbReference type="PANTHER" id="PTHR10953">
    <property type="entry name" value="UBIQUITIN-ACTIVATING ENZYME E1"/>
    <property type="match status" value="1"/>
</dbReference>
<dbReference type="InterPro" id="IPR036873">
    <property type="entry name" value="Rhodanese-like_dom_sf"/>
</dbReference>
<accession>A0A4S4E3N4</accession>
<proteinExistence type="predicted"/>
<dbReference type="InterPro" id="IPR001763">
    <property type="entry name" value="Rhodanese-like_dom"/>
</dbReference>
<dbReference type="Proteomes" id="UP000306102">
    <property type="component" value="Unassembled WGS sequence"/>
</dbReference>
<dbReference type="EMBL" id="SDRB02007825">
    <property type="protein sequence ID" value="THG10530.1"/>
    <property type="molecule type" value="Genomic_DNA"/>
</dbReference>
<evidence type="ECO:0000313" key="5">
    <source>
        <dbReference type="Proteomes" id="UP000306102"/>
    </source>
</evidence>
<dbReference type="PROSITE" id="PS50206">
    <property type="entry name" value="RHODANESE_3"/>
    <property type="match status" value="1"/>
</dbReference>
<comment type="caution">
    <text evidence="4">The sequence shown here is derived from an EMBL/GenBank/DDBJ whole genome shotgun (WGS) entry which is preliminary data.</text>
</comment>
<dbReference type="SUPFAM" id="SSF52821">
    <property type="entry name" value="Rhodanese/Cell cycle control phosphatase"/>
    <property type="match status" value="1"/>
</dbReference>
<dbReference type="PROSITE" id="PS00141">
    <property type="entry name" value="ASP_PROTEASE"/>
    <property type="match status" value="1"/>
</dbReference>
<dbReference type="PANTHER" id="PTHR10953:SF102">
    <property type="entry name" value="ADENYLYLTRANSFERASE AND SULFURTRANSFERASE MOCS3"/>
    <property type="match status" value="1"/>
</dbReference>
<evidence type="ECO:0000256" key="2">
    <source>
        <dbReference type="SAM" id="Coils"/>
    </source>
</evidence>
<keyword evidence="1" id="KW-0378">Hydrolase</keyword>
<dbReference type="InterPro" id="IPR001969">
    <property type="entry name" value="Aspartic_peptidase_AS"/>
</dbReference>
<dbReference type="Pfam" id="PF00899">
    <property type="entry name" value="ThiF"/>
    <property type="match status" value="1"/>
</dbReference>
<dbReference type="InterPro" id="IPR035985">
    <property type="entry name" value="Ubiquitin-activating_enz"/>
</dbReference>
<sequence length="378" mass="40838">MESNGGDASTILRELENLKSSKIEIERRISVLEAQLRQKEDETKGPRPWPGRLMPRAGPGDGDCGRGDSGVVVEVRVAVMVRGAVRSDIGQSNLLKTSILVVGAGGLGSPALLYLAACGVGRLGIVDHDIVELNDLHRQIIRTEVYIGQSKVESAAAACRFPKARRANGSDTVSAASLYVVCRRGNDSQRAIKYLRKMGFASAKDIDGGLESWARDVIIVIALLERSAAPRCLMLKDAPLFVEVRFLLSSAKHNFVAGPDDILGSDLQTVALQGLCLFHELEKEAEAAEAHVQFEEVPTEKVLAIEEVVAGGELKEKRKNMLYNLTVELEIPGLQKIPLHAILDTGATTCVVDSESVPAEALEENTYTVEFNGINSKS</sequence>
<evidence type="ECO:0000313" key="4">
    <source>
        <dbReference type="EMBL" id="THG10530.1"/>
    </source>
</evidence>
<organism evidence="4 5">
    <name type="scientific">Camellia sinensis var. sinensis</name>
    <name type="common">China tea</name>
    <dbReference type="NCBI Taxonomy" id="542762"/>
    <lineage>
        <taxon>Eukaryota</taxon>
        <taxon>Viridiplantae</taxon>
        <taxon>Streptophyta</taxon>
        <taxon>Embryophyta</taxon>
        <taxon>Tracheophyta</taxon>
        <taxon>Spermatophyta</taxon>
        <taxon>Magnoliopsida</taxon>
        <taxon>eudicotyledons</taxon>
        <taxon>Gunneridae</taxon>
        <taxon>Pentapetalae</taxon>
        <taxon>asterids</taxon>
        <taxon>Ericales</taxon>
        <taxon>Theaceae</taxon>
        <taxon>Camellia</taxon>
    </lineage>
</organism>
<feature type="domain" description="Rhodanese" evidence="3">
    <location>
        <begin position="178"/>
        <end position="222"/>
    </location>
</feature>
<evidence type="ECO:0000256" key="1">
    <source>
        <dbReference type="ARBA" id="ARBA00022801"/>
    </source>
</evidence>
<dbReference type="GO" id="GO:0005737">
    <property type="term" value="C:cytoplasm"/>
    <property type="evidence" value="ECO:0007669"/>
    <property type="project" value="TreeGrafter"/>
</dbReference>
<dbReference type="AlphaFoldDB" id="A0A4S4E3N4"/>